<keyword evidence="2" id="KW-1185">Reference proteome</keyword>
<dbReference type="EMBL" id="JAJSOF020000040">
    <property type="protein sequence ID" value="KAJ4426438.1"/>
    <property type="molecule type" value="Genomic_DNA"/>
</dbReference>
<sequence length="247" mass="28670">MRTKLKSGRQERPRDNFNDIQEYSRKRNDINRTSLALVSVPLHVNTCLVPSAVILLCSDGAFPSQSIIILFSFLMYFTPTPSTNEVQPSSTQNQGRVCSTELVSIVRSRNMFPFSSDERAFNIESYFRTGTELFQHELLYHRTTVVEGGRKRCFRFSSVNPKIQDRIYSHTSLTVTVRSKNMFAFSSDEGAFNIASFSHRYQLNWKEHVSRMVSSRIPKAIMKYRPNGKRSLGRPMKRWQENSFFRP</sequence>
<reference evidence="1 2" key="1">
    <citation type="journal article" date="2022" name="Allergy">
        <title>Genome assembly and annotation of Periplaneta americana reveal a comprehensive cockroach allergen profile.</title>
        <authorList>
            <person name="Wang L."/>
            <person name="Xiong Q."/>
            <person name="Saelim N."/>
            <person name="Wang L."/>
            <person name="Nong W."/>
            <person name="Wan A.T."/>
            <person name="Shi M."/>
            <person name="Liu X."/>
            <person name="Cao Q."/>
            <person name="Hui J.H.L."/>
            <person name="Sookrung N."/>
            <person name="Leung T.F."/>
            <person name="Tungtrongchitr A."/>
            <person name="Tsui S.K.W."/>
        </authorList>
    </citation>
    <scope>NUCLEOTIDE SEQUENCE [LARGE SCALE GENOMIC DNA]</scope>
    <source>
        <strain evidence="1">PWHHKU_190912</strain>
    </source>
</reference>
<proteinExistence type="predicted"/>
<comment type="caution">
    <text evidence="1">The sequence shown here is derived from an EMBL/GenBank/DDBJ whole genome shotgun (WGS) entry which is preliminary data.</text>
</comment>
<gene>
    <name evidence="1" type="ORF">ANN_27252</name>
</gene>
<organism evidence="1 2">
    <name type="scientific">Periplaneta americana</name>
    <name type="common">American cockroach</name>
    <name type="synonym">Blatta americana</name>
    <dbReference type="NCBI Taxonomy" id="6978"/>
    <lineage>
        <taxon>Eukaryota</taxon>
        <taxon>Metazoa</taxon>
        <taxon>Ecdysozoa</taxon>
        <taxon>Arthropoda</taxon>
        <taxon>Hexapoda</taxon>
        <taxon>Insecta</taxon>
        <taxon>Pterygota</taxon>
        <taxon>Neoptera</taxon>
        <taxon>Polyneoptera</taxon>
        <taxon>Dictyoptera</taxon>
        <taxon>Blattodea</taxon>
        <taxon>Blattoidea</taxon>
        <taxon>Blattidae</taxon>
        <taxon>Blattinae</taxon>
        <taxon>Periplaneta</taxon>
    </lineage>
</organism>
<evidence type="ECO:0000313" key="2">
    <source>
        <dbReference type="Proteomes" id="UP001148838"/>
    </source>
</evidence>
<name>A0ABQ8RXN9_PERAM</name>
<evidence type="ECO:0000313" key="1">
    <source>
        <dbReference type="EMBL" id="KAJ4426438.1"/>
    </source>
</evidence>
<accession>A0ABQ8RXN9</accession>
<dbReference type="Proteomes" id="UP001148838">
    <property type="component" value="Unassembled WGS sequence"/>
</dbReference>
<protein>
    <submittedName>
        <fullName evidence="1">Uncharacterized protein</fullName>
    </submittedName>
</protein>